<reference evidence="11" key="1">
    <citation type="submission" date="2024-02" db="UniProtKB">
        <authorList>
            <consortium name="WormBaseParasite"/>
        </authorList>
    </citation>
    <scope>IDENTIFICATION</scope>
</reference>
<comment type="catalytic activity">
    <reaction evidence="8">
        <text>L-cystine(out) + H(+)(out) = L-cystine(in) + H(+)(in)</text>
        <dbReference type="Rhea" id="RHEA:66172"/>
        <dbReference type="ChEBI" id="CHEBI:15378"/>
        <dbReference type="ChEBI" id="CHEBI:35491"/>
    </reaction>
    <physiologicalReaction direction="left-to-right" evidence="8">
        <dbReference type="Rhea" id="RHEA:66173"/>
    </physiologicalReaction>
</comment>
<proteinExistence type="inferred from homology"/>
<feature type="transmembrane region" description="Helical" evidence="9">
    <location>
        <begin position="860"/>
        <end position="880"/>
    </location>
</feature>
<feature type="transmembrane region" description="Helical" evidence="9">
    <location>
        <begin position="375"/>
        <end position="396"/>
    </location>
</feature>
<dbReference type="WBParaSite" id="TCONS_00010828.p1">
    <property type="protein sequence ID" value="TCONS_00010828.p1"/>
    <property type="gene ID" value="XLOC_004534"/>
</dbReference>
<evidence type="ECO:0000256" key="8">
    <source>
        <dbReference type="ARBA" id="ARBA00048473"/>
    </source>
</evidence>
<evidence type="ECO:0000313" key="11">
    <source>
        <dbReference type="WBParaSite" id="TCONS_00010828.p1"/>
    </source>
</evidence>
<dbReference type="GO" id="GO:0012505">
    <property type="term" value="C:endomembrane system"/>
    <property type="evidence" value="ECO:0007669"/>
    <property type="project" value="UniProtKB-SubCell"/>
</dbReference>
<dbReference type="PANTHER" id="PTHR13131">
    <property type="entry name" value="CYSTINOSIN"/>
    <property type="match status" value="1"/>
</dbReference>
<evidence type="ECO:0000313" key="10">
    <source>
        <dbReference type="Proteomes" id="UP000035681"/>
    </source>
</evidence>
<feature type="transmembrane region" description="Helical" evidence="9">
    <location>
        <begin position="297"/>
        <end position="318"/>
    </location>
</feature>
<organism evidence="10 11">
    <name type="scientific">Strongyloides stercoralis</name>
    <name type="common">Threadworm</name>
    <dbReference type="NCBI Taxonomy" id="6248"/>
    <lineage>
        <taxon>Eukaryota</taxon>
        <taxon>Metazoa</taxon>
        <taxon>Ecdysozoa</taxon>
        <taxon>Nematoda</taxon>
        <taxon>Chromadorea</taxon>
        <taxon>Rhabditida</taxon>
        <taxon>Tylenchina</taxon>
        <taxon>Panagrolaimomorpha</taxon>
        <taxon>Strongyloidoidea</taxon>
        <taxon>Strongyloididae</taxon>
        <taxon>Strongyloides</taxon>
    </lineage>
</organism>
<evidence type="ECO:0000256" key="7">
    <source>
        <dbReference type="ARBA" id="ARBA00023136"/>
    </source>
</evidence>
<keyword evidence="10" id="KW-1185">Reference proteome</keyword>
<feature type="transmembrane region" description="Helical" evidence="9">
    <location>
        <begin position="142"/>
        <end position="164"/>
    </location>
</feature>
<dbReference type="PRINTS" id="PR00080">
    <property type="entry name" value="SDRFAMILY"/>
</dbReference>
<dbReference type="SUPFAM" id="SSF51735">
    <property type="entry name" value="NAD(P)-binding Rossmann-fold domains"/>
    <property type="match status" value="1"/>
</dbReference>
<dbReference type="PRINTS" id="PR00081">
    <property type="entry name" value="GDHRDH"/>
</dbReference>
<feature type="transmembrane region" description="Helical" evidence="9">
    <location>
        <begin position="892"/>
        <end position="910"/>
    </location>
</feature>
<feature type="transmembrane region" description="Helical" evidence="9">
    <location>
        <begin position="916"/>
        <end position="936"/>
    </location>
</feature>
<feature type="transmembrane region" description="Helical" evidence="9">
    <location>
        <begin position="775"/>
        <end position="797"/>
    </location>
</feature>
<dbReference type="PANTHER" id="PTHR13131:SF5">
    <property type="entry name" value="CYSTINOSIN"/>
    <property type="match status" value="1"/>
</dbReference>
<dbReference type="Gene3D" id="3.40.50.720">
    <property type="entry name" value="NAD(P)-binding Rossmann-like Domain"/>
    <property type="match status" value="1"/>
</dbReference>
<keyword evidence="6 9" id="KW-1133">Transmembrane helix</keyword>
<evidence type="ECO:0000256" key="9">
    <source>
        <dbReference type="SAM" id="Phobius"/>
    </source>
</evidence>
<evidence type="ECO:0000256" key="4">
    <source>
        <dbReference type="ARBA" id="ARBA00022692"/>
    </source>
</evidence>
<keyword evidence="7 9" id="KW-0472">Membrane</keyword>
<accession>A0AAF5DDY4</accession>
<keyword evidence="4 9" id="KW-0812">Transmembrane</keyword>
<dbReference type="Proteomes" id="UP000035681">
    <property type="component" value="Unplaced"/>
</dbReference>
<feature type="transmembrane region" description="Helical" evidence="9">
    <location>
        <begin position="992"/>
        <end position="1011"/>
    </location>
</feature>
<dbReference type="GO" id="GO:0015184">
    <property type="term" value="F:L-cystine transmembrane transporter activity"/>
    <property type="evidence" value="ECO:0007669"/>
    <property type="project" value="TreeGrafter"/>
</dbReference>
<feature type="transmembrane region" description="Helical" evidence="9">
    <location>
        <begin position="266"/>
        <end position="285"/>
    </location>
</feature>
<dbReference type="SMART" id="SM00679">
    <property type="entry name" value="CTNS"/>
    <property type="match status" value="2"/>
</dbReference>
<dbReference type="Pfam" id="PF03268">
    <property type="entry name" value="DUF267"/>
    <property type="match status" value="1"/>
</dbReference>
<comment type="subcellular location">
    <subcellularLocation>
        <location evidence="1">Endomembrane system</location>
        <topology evidence="1">Multi-pass membrane protein</topology>
    </subcellularLocation>
</comment>
<feature type="transmembrane region" description="Helical" evidence="9">
    <location>
        <begin position="184"/>
        <end position="206"/>
    </location>
</feature>
<dbReference type="AlphaFoldDB" id="A0AAF5DDY4"/>
<dbReference type="InterPro" id="IPR036291">
    <property type="entry name" value="NAD(P)-bd_dom_sf"/>
</dbReference>
<dbReference type="NCBIfam" id="TIGR00951">
    <property type="entry name" value="2A43"/>
    <property type="match status" value="1"/>
</dbReference>
<feature type="transmembrane region" description="Helical" evidence="9">
    <location>
        <begin position="817"/>
        <end position="840"/>
    </location>
</feature>
<evidence type="ECO:0000256" key="1">
    <source>
        <dbReference type="ARBA" id="ARBA00004127"/>
    </source>
</evidence>
<dbReference type="Gene3D" id="1.20.1280.290">
    <property type="match status" value="2"/>
</dbReference>
<feature type="transmembrane region" description="Helical" evidence="9">
    <location>
        <begin position="51"/>
        <end position="74"/>
    </location>
</feature>
<dbReference type="CDD" id="cd05327">
    <property type="entry name" value="retinol-DH_like_SDR_c_like"/>
    <property type="match status" value="1"/>
</dbReference>
<dbReference type="InterPro" id="IPR002347">
    <property type="entry name" value="SDR_fam"/>
</dbReference>
<name>A0AAF5DDY4_STRER</name>
<sequence length="1050" mass="121505">SMENIENCNEDVYDIELLKRHIFTPIYCFSKKIGIPQLDYMNDSKSKISKIFFFLLLIPLICTFIYHIVIGHNYQFLRLKSQENSLISLYYIHAIIALVVYNNLKNTNFFITFIKYFKEYKEIQLTSAPPLQRNFTKIKIKFFIFWFLFFATFLYDTIINFINYDEHINSKKNYKLSMFYGKTTYIFDVLIMLYAKIIVVLSATIYSCIYEVLYFEAEFFNKESQEFLEKKSLDFSEKLDLISIKHAKLYKTISFSHQIIGKYTDFAIFNCTMMIIFGISVYRYYNSTVSNTIQALQYFLPLICLIYLEVIVLLPICFMDKNLQNIKNTILNNSFIWDTKNSKLHGTALSIVTRSDHCEYHGLLMGLIPFNDKTIPILLIVVVVLSSLLGIAVRYIKGKQFDEEVSAEGKVVVITGASSGIGKCIAEDLNKRGAKVYMVCRNKGKADKVVEELYQNGCDKSRLRVRIADMTDLESVRRFAHMFRDEEPTLDILINNAGILGDGNFVLTKDGHELIWQANYLGHFMLTELLIPQLRHARNGARIVNVSSMLYKKCEKKDIVKEIINDEKNYRCMPAYSRSKAAQVMQARHLSKVLAEQDIHNITINAVHPGAVHTNITHTSVFKSQIIQIFFAPIFWMFFKTEKDGAMCPLFAALSKSLDGVTGKYFSECKEEPLTPLALDDEAFNNYENIIFKANISQNTNISFLLTYNKKFVNVLPSNFTLTHMNNVKIIKIEGVNLKSISYINVTAFKINSTNNDSSQIIDNSFLRIRVFQSYIIETLVIISGWIYFAMWSFSFYPQIFLNFKRKSVTGLNFDYLLINIIGFVCYTIYNVFMFWHPVIEEQYQQKYERSLNPVLLNDVIFSIHTLFISTIIIIQCFFFESGKQKISYTCYVFSSILIITGITSVYLPLNNIINWLEYLNILSYIKMATTLSKYIPQILFNYKRKSVRGWSIGVVICDFVGGLMANIQMILQAINTNDWTGFLGNPVKFGLGFSSMLFDIVFLIQNFYLYPKKSIKNIEDLYYTTEISEPDTAESSLSSSMASNITFKL</sequence>
<protein>
    <submittedName>
        <fullName evidence="11">Uncharacterized protein</fullName>
    </submittedName>
</protein>
<dbReference type="InterPro" id="IPR006603">
    <property type="entry name" value="PQ-loop_rpt"/>
</dbReference>
<dbReference type="InterPro" id="IPR005282">
    <property type="entry name" value="LC_transporter"/>
</dbReference>
<comment type="similarity">
    <text evidence="2">Belongs to the cystinosin family.</text>
</comment>
<evidence type="ECO:0000256" key="6">
    <source>
        <dbReference type="ARBA" id="ARBA00022989"/>
    </source>
</evidence>
<dbReference type="Pfam" id="PF04193">
    <property type="entry name" value="PQ-loop"/>
    <property type="match status" value="2"/>
</dbReference>
<evidence type="ECO:0000256" key="3">
    <source>
        <dbReference type="ARBA" id="ARBA00022448"/>
    </source>
</evidence>
<keyword evidence="3" id="KW-0813">Transport</keyword>
<feature type="transmembrane region" description="Helical" evidence="9">
    <location>
        <begin position="948"/>
        <end position="972"/>
    </location>
</feature>
<dbReference type="InterPro" id="IPR004950">
    <property type="entry name" value="DUF267_CAE_spp"/>
</dbReference>
<keyword evidence="5" id="KW-0677">Repeat</keyword>
<evidence type="ECO:0000256" key="2">
    <source>
        <dbReference type="ARBA" id="ARBA00006855"/>
    </source>
</evidence>
<evidence type="ECO:0000256" key="5">
    <source>
        <dbReference type="ARBA" id="ARBA00022737"/>
    </source>
</evidence>
<dbReference type="GO" id="GO:0005765">
    <property type="term" value="C:lysosomal membrane"/>
    <property type="evidence" value="ECO:0007669"/>
    <property type="project" value="TreeGrafter"/>
</dbReference>
<feature type="transmembrane region" description="Helical" evidence="9">
    <location>
        <begin position="86"/>
        <end position="104"/>
    </location>
</feature>
<dbReference type="Pfam" id="PF00106">
    <property type="entry name" value="adh_short"/>
    <property type="match status" value="1"/>
</dbReference>